<evidence type="ECO:0000256" key="4">
    <source>
        <dbReference type="ARBA" id="ARBA00022989"/>
    </source>
</evidence>
<keyword evidence="10" id="KW-1185">Reference proteome</keyword>
<dbReference type="PANTHER" id="PTHR42718">
    <property type="entry name" value="MAJOR FACILITATOR SUPERFAMILY MULTIDRUG TRANSPORTER MFSC"/>
    <property type="match status" value="1"/>
</dbReference>
<feature type="transmembrane region" description="Helical" evidence="7">
    <location>
        <begin position="157"/>
        <end position="176"/>
    </location>
</feature>
<feature type="transmembrane region" description="Helical" evidence="7">
    <location>
        <begin position="421"/>
        <end position="443"/>
    </location>
</feature>
<feature type="transmembrane region" description="Helical" evidence="7">
    <location>
        <begin position="188"/>
        <end position="209"/>
    </location>
</feature>
<feature type="transmembrane region" description="Helical" evidence="7">
    <location>
        <begin position="250"/>
        <end position="268"/>
    </location>
</feature>
<feature type="transmembrane region" description="Helical" evidence="7">
    <location>
        <begin position="455"/>
        <end position="477"/>
    </location>
</feature>
<comment type="subcellular location">
    <subcellularLocation>
        <location evidence="1">Cell membrane</location>
        <topology evidence="1">Multi-pass membrane protein</topology>
    </subcellularLocation>
</comment>
<feature type="region of interest" description="Disordered" evidence="6">
    <location>
        <begin position="1"/>
        <end position="20"/>
    </location>
</feature>
<feature type="transmembrane region" description="Helical" evidence="7">
    <location>
        <begin position="289"/>
        <end position="311"/>
    </location>
</feature>
<keyword evidence="2" id="KW-0813">Transport</keyword>
<feature type="transmembrane region" description="Helical" evidence="7">
    <location>
        <begin position="508"/>
        <end position="527"/>
    </location>
</feature>
<feature type="transmembrane region" description="Helical" evidence="7">
    <location>
        <begin position="396"/>
        <end position="415"/>
    </location>
</feature>
<dbReference type="GO" id="GO:0022857">
    <property type="term" value="F:transmembrane transporter activity"/>
    <property type="evidence" value="ECO:0007669"/>
    <property type="project" value="InterPro"/>
</dbReference>
<dbReference type="OrthoDB" id="3656065at2"/>
<evidence type="ECO:0000313" key="10">
    <source>
        <dbReference type="Proteomes" id="UP000438448"/>
    </source>
</evidence>
<name>A0A7K0CYW0_9NOCA</name>
<evidence type="ECO:0000259" key="8">
    <source>
        <dbReference type="PROSITE" id="PS50850"/>
    </source>
</evidence>
<dbReference type="InterPro" id="IPR036259">
    <property type="entry name" value="MFS_trans_sf"/>
</dbReference>
<dbReference type="RefSeq" id="WP_153409263.1">
    <property type="nucleotide sequence ID" value="NZ_WEGK01000003.1"/>
</dbReference>
<evidence type="ECO:0000256" key="5">
    <source>
        <dbReference type="ARBA" id="ARBA00023136"/>
    </source>
</evidence>
<organism evidence="9 10">
    <name type="scientific">Nocardia macrotermitis</name>
    <dbReference type="NCBI Taxonomy" id="2585198"/>
    <lineage>
        <taxon>Bacteria</taxon>
        <taxon>Bacillati</taxon>
        <taxon>Actinomycetota</taxon>
        <taxon>Actinomycetes</taxon>
        <taxon>Mycobacteriales</taxon>
        <taxon>Nocardiaceae</taxon>
        <taxon>Nocardia</taxon>
    </lineage>
</organism>
<dbReference type="PROSITE" id="PS50850">
    <property type="entry name" value="MFS"/>
    <property type="match status" value="1"/>
</dbReference>
<gene>
    <name evidence="9" type="primary">ribZ_1</name>
    <name evidence="9" type="ORF">NRB20_17520</name>
</gene>
<feature type="transmembrane region" description="Helical" evidence="7">
    <location>
        <begin position="101"/>
        <end position="120"/>
    </location>
</feature>
<accession>A0A7K0CYW0</accession>
<reference evidence="9 10" key="1">
    <citation type="submission" date="2019-10" db="EMBL/GenBank/DDBJ databases">
        <title>Nocardia macrotermitis sp. nov. and Nocardia aurantia sp. nov., isolated from the gut of fungus growing-termite Macrotermes natalensis.</title>
        <authorList>
            <person name="Benndorf R."/>
            <person name="Schwitalla J."/>
            <person name="Martin K."/>
            <person name="De Beer W."/>
            <person name="Kaster A.-K."/>
            <person name="Vollmers J."/>
            <person name="Poulsen M."/>
            <person name="Beemelmanns C."/>
        </authorList>
    </citation>
    <scope>NUCLEOTIDE SEQUENCE [LARGE SCALE GENOMIC DNA]</scope>
    <source>
        <strain evidence="9 10">RB20</strain>
    </source>
</reference>
<feature type="transmembrane region" description="Helical" evidence="7">
    <location>
        <begin position="32"/>
        <end position="50"/>
    </location>
</feature>
<dbReference type="Gene3D" id="1.20.1720.10">
    <property type="entry name" value="Multidrug resistance protein D"/>
    <property type="match status" value="1"/>
</dbReference>
<dbReference type="AlphaFoldDB" id="A0A7K0CYW0"/>
<keyword evidence="4 7" id="KW-1133">Transmembrane helix</keyword>
<dbReference type="InterPro" id="IPR020846">
    <property type="entry name" value="MFS_dom"/>
</dbReference>
<evidence type="ECO:0000256" key="3">
    <source>
        <dbReference type="ARBA" id="ARBA00022692"/>
    </source>
</evidence>
<feature type="domain" description="Major facilitator superfamily (MFS) profile" evidence="8">
    <location>
        <begin position="35"/>
        <end position="532"/>
    </location>
</feature>
<evidence type="ECO:0000256" key="6">
    <source>
        <dbReference type="SAM" id="MobiDB-lite"/>
    </source>
</evidence>
<feature type="transmembrane region" description="Helical" evidence="7">
    <location>
        <begin position="221"/>
        <end position="238"/>
    </location>
</feature>
<feature type="transmembrane region" description="Helical" evidence="7">
    <location>
        <begin position="364"/>
        <end position="384"/>
    </location>
</feature>
<dbReference type="Gene3D" id="1.20.1250.20">
    <property type="entry name" value="MFS general substrate transporter like domains"/>
    <property type="match status" value="1"/>
</dbReference>
<sequence>MSTTETSPPPDNLDSPAEIDTGRLDGASRLRIFTILVVIVLYTEVVPLQYTMVSAALQKMTKTFTNVGGNINWAVIILGLVGAAATPLIGKASDAWGKKKLFLATGVCFFVGCVICALTSSWTIFLIGRGLAAFSIASQVVAYGLIRDLIPRKYIPLGVGMIGAGLGFSGAIAPLIGGFLVDHYDWRAMFWFLAAFTLVLTPLVIWIVPETKLRVRERIDPFGAILLSAGALFTLLYLDNGQTWGWGRPSALAWLIGGVLMLVLFVVVEFNVSRPIMDMKLLVNPKVSLTLLMTAFGVGITAVQPLALGYMTQTPNQDGLRENVVQGVVAQAHQMTGMTLPANLVHVNFDPGYTYGNGFSMLGYALHVGIWAGLLGMVIGPFAGAMARKLGARIPAILAFSILTVSGIGFVVFHYSWITYLVLYLLAGIGFGFFYAAGPNLIIDAVPQEQQGISAGMLGVTMSMGSAVCMAVTTALLNNHPVKAHIDVMGHSTVQTIPQVFADRGYTLSFWVVLATTIVALIVAIVMRHGRSPATGGAEVANQG</sequence>
<proteinExistence type="predicted"/>
<comment type="caution">
    <text evidence="9">The sequence shown here is derived from an EMBL/GenBank/DDBJ whole genome shotgun (WGS) entry which is preliminary data.</text>
</comment>
<dbReference type="GO" id="GO:0005886">
    <property type="term" value="C:plasma membrane"/>
    <property type="evidence" value="ECO:0007669"/>
    <property type="project" value="UniProtKB-SubCell"/>
</dbReference>
<evidence type="ECO:0000313" key="9">
    <source>
        <dbReference type="EMBL" id="MQY18673.1"/>
    </source>
</evidence>
<protein>
    <submittedName>
        <fullName evidence="9">Riboflavin transporter RibZ</fullName>
    </submittedName>
</protein>
<keyword evidence="3 7" id="KW-0812">Transmembrane</keyword>
<dbReference type="Proteomes" id="UP000438448">
    <property type="component" value="Unassembled WGS sequence"/>
</dbReference>
<dbReference type="Pfam" id="PF07690">
    <property type="entry name" value="MFS_1"/>
    <property type="match status" value="2"/>
</dbReference>
<evidence type="ECO:0000256" key="2">
    <source>
        <dbReference type="ARBA" id="ARBA00022448"/>
    </source>
</evidence>
<dbReference type="EMBL" id="WEGK01000003">
    <property type="protein sequence ID" value="MQY18673.1"/>
    <property type="molecule type" value="Genomic_DNA"/>
</dbReference>
<dbReference type="SUPFAM" id="SSF103473">
    <property type="entry name" value="MFS general substrate transporter"/>
    <property type="match status" value="1"/>
</dbReference>
<dbReference type="InterPro" id="IPR011701">
    <property type="entry name" value="MFS"/>
</dbReference>
<dbReference type="PANTHER" id="PTHR42718:SF9">
    <property type="entry name" value="MAJOR FACILITATOR SUPERFAMILY MULTIDRUG TRANSPORTER MFSC"/>
    <property type="match status" value="1"/>
</dbReference>
<evidence type="ECO:0000256" key="1">
    <source>
        <dbReference type="ARBA" id="ARBA00004651"/>
    </source>
</evidence>
<feature type="transmembrane region" description="Helical" evidence="7">
    <location>
        <begin position="70"/>
        <end position="89"/>
    </location>
</feature>
<evidence type="ECO:0000256" key="7">
    <source>
        <dbReference type="SAM" id="Phobius"/>
    </source>
</evidence>
<keyword evidence="5 7" id="KW-0472">Membrane</keyword>